<dbReference type="InterPro" id="IPR011991">
    <property type="entry name" value="ArsR-like_HTH"/>
</dbReference>
<dbReference type="AlphaFoldDB" id="A0AB39TWC6"/>
<dbReference type="RefSeq" id="WP_369185484.1">
    <property type="nucleotide sequence ID" value="NZ_CP163445.1"/>
</dbReference>
<dbReference type="InterPro" id="IPR036388">
    <property type="entry name" value="WH-like_DNA-bd_sf"/>
</dbReference>
<dbReference type="Gene3D" id="1.10.10.10">
    <property type="entry name" value="Winged helix-like DNA-binding domain superfamily/Winged helix DNA-binding domain"/>
    <property type="match status" value="1"/>
</dbReference>
<accession>A0AB39TWC6</accession>
<dbReference type="SMART" id="SM00418">
    <property type="entry name" value="HTH_ARSR"/>
    <property type="match status" value="1"/>
</dbReference>
<dbReference type="Pfam" id="PF01022">
    <property type="entry name" value="HTH_5"/>
    <property type="match status" value="1"/>
</dbReference>
<proteinExistence type="predicted"/>
<protein>
    <submittedName>
        <fullName evidence="5">ArsR family transcriptional regulator</fullName>
    </submittedName>
</protein>
<dbReference type="PANTHER" id="PTHR43132:SF6">
    <property type="entry name" value="HTH-TYPE TRANSCRIPTIONAL REPRESSOR CZRA"/>
    <property type="match status" value="1"/>
</dbReference>
<keyword evidence="2" id="KW-0238">DNA-binding</keyword>
<evidence type="ECO:0000256" key="1">
    <source>
        <dbReference type="ARBA" id="ARBA00023015"/>
    </source>
</evidence>
<dbReference type="GO" id="GO:0003700">
    <property type="term" value="F:DNA-binding transcription factor activity"/>
    <property type="evidence" value="ECO:0007669"/>
    <property type="project" value="InterPro"/>
</dbReference>
<name>A0AB39TWC6_9ACTN</name>
<reference evidence="5" key="1">
    <citation type="submission" date="2024-07" db="EMBL/GenBank/DDBJ databases">
        <authorList>
            <person name="Yu S.T."/>
        </authorList>
    </citation>
    <scope>NUCLEOTIDE SEQUENCE</scope>
    <source>
        <strain evidence="5">Y1</strain>
    </source>
</reference>
<dbReference type="PROSITE" id="PS50987">
    <property type="entry name" value="HTH_ARSR_2"/>
    <property type="match status" value="1"/>
</dbReference>
<evidence type="ECO:0000313" key="5">
    <source>
        <dbReference type="EMBL" id="XDQ83333.1"/>
    </source>
</evidence>
<evidence type="ECO:0000256" key="2">
    <source>
        <dbReference type="ARBA" id="ARBA00023125"/>
    </source>
</evidence>
<dbReference type="InterPro" id="IPR051011">
    <property type="entry name" value="Metal_resp_trans_reg"/>
</dbReference>
<dbReference type="EMBL" id="CP163445">
    <property type="protein sequence ID" value="XDQ83333.1"/>
    <property type="molecule type" value="Genomic_DNA"/>
</dbReference>
<feature type="domain" description="HTH arsR-type" evidence="4">
    <location>
        <begin position="245"/>
        <end position="330"/>
    </location>
</feature>
<evidence type="ECO:0000259" key="4">
    <source>
        <dbReference type="PROSITE" id="PS50987"/>
    </source>
</evidence>
<gene>
    <name evidence="5" type="ORF">AB2U05_34910</name>
</gene>
<dbReference type="CDD" id="cd00090">
    <property type="entry name" value="HTH_ARSR"/>
    <property type="match status" value="1"/>
</dbReference>
<keyword evidence="1" id="KW-0805">Transcription regulation</keyword>
<dbReference type="InterPro" id="IPR036390">
    <property type="entry name" value="WH_DNA-bd_sf"/>
</dbReference>
<dbReference type="GO" id="GO:0003677">
    <property type="term" value="F:DNA binding"/>
    <property type="evidence" value="ECO:0007669"/>
    <property type="project" value="UniProtKB-KW"/>
</dbReference>
<evidence type="ECO:0000256" key="3">
    <source>
        <dbReference type="ARBA" id="ARBA00023163"/>
    </source>
</evidence>
<dbReference type="SUPFAM" id="SSF46785">
    <property type="entry name" value="Winged helix' DNA-binding domain"/>
    <property type="match status" value="1"/>
</dbReference>
<dbReference type="InterPro" id="IPR001845">
    <property type="entry name" value="HTH_ArsR_DNA-bd_dom"/>
</dbReference>
<sequence>MLELAFSTRDVAGTRLAYSPLWEVVTSHRLLARGAVGPLHRRWAERARPELAAAGLGTGLLADLITPSGYLPDFLNPPPGPVPPSASAESALTGELAVLARTAPERIRADLEQLVDWTPEVAAFHRDPAAVLPRLVDELRGYWAVALAPHWSRIRAVLESDVLHQSRRFAAEGSAAVLRELHPSVEWCTDRLTLPLADCGTSGSLAGRGLLLIPSAFVGPGRTMMVNRPDQVVQLCYPSRGIGVLWEQPAARVPEAVAAVLGRSRALLLAELAAPASTTELSHRTGMSAGGVSQHLTALRAAGIVASHRSGRSVLYQRTDLADALLAAAG</sequence>
<organism evidence="5">
    <name type="scientific">Streptomyces sp. Y1</name>
    <dbReference type="NCBI Taxonomy" id="3238634"/>
    <lineage>
        <taxon>Bacteria</taxon>
        <taxon>Bacillati</taxon>
        <taxon>Actinomycetota</taxon>
        <taxon>Actinomycetes</taxon>
        <taxon>Kitasatosporales</taxon>
        <taxon>Streptomycetaceae</taxon>
        <taxon>Streptomyces</taxon>
    </lineage>
</organism>
<dbReference type="PANTHER" id="PTHR43132">
    <property type="entry name" value="ARSENICAL RESISTANCE OPERON REPRESSOR ARSR-RELATED"/>
    <property type="match status" value="1"/>
</dbReference>
<keyword evidence="3" id="KW-0804">Transcription</keyword>